<keyword evidence="3" id="KW-1185">Reference proteome</keyword>
<evidence type="ECO:0000313" key="3">
    <source>
        <dbReference type="Proteomes" id="UP000427769"/>
    </source>
</evidence>
<organism evidence="2 3">
    <name type="scientific">Desulfosarcina widdelii</name>
    <dbReference type="NCBI Taxonomy" id="947919"/>
    <lineage>
        <taxon>Bacteria</taxon>
        <taxon>Pseudomonadati</taxon>
        <taxon>Thermodesulfobacteriota</taxon>
        <taxon>Desulfobacteria</taxon>
        <taxon>Desulfobacterales</taxon>
        <taxon>Desulfosarcinaceae</taxon>
        <taxon>Desulfosarcina</taxon>
    </lineage>
</organism>
<keyword evidence="1" id="KW-1133">Transmembrane helix</keyword>
<accession>A0A5K7ZAR5</accession>
<evidence type="ECO:0000313" key="2">
    <source>
        <dbReference type="EMBL" id="BBO73487.1"/>
    </source>
</evidence>
<evidence type="ECO:0000256" key="1">
    <source>
        <dbReference type="SAM" id="Phobius"/>
    </source>
</evidence>
<feature type="transmembrane region" description="Helical" evidence="1">
    <location>
        <begin position="7"/>
        <end position="26"/>
    </location>
</feature>
<proteinExistence type="predicted"/>
<name>A0A5K7ZAR5_9BACT</name>
<keyword evidence="1" id="KW-0812">Transmembrane</keyword>
<dbReference type="EMBL" id="AP021875">
    <property type="protein sequence ID" value="BBO73487.1"/>
    <property type="molecule type" value="Genomic_DNA"/>
</dbReference>
<evidence type="ECO:0008006" key="4">
    <source>
        <dbReference type="Google" id="ProtNLM"/>
    </source>
</evidence>
<sequence length="71" mass="8353">MAFLDKIPYSILIVIAGFMLLAPFRPMPHVVEKLIMLKNQTLTKPIDIFDLFYHLVPTIILMLKVYRDYTK</sequence>
<dbReference type="Proteomes" id="UP000427769">
    <property type="component" value="Chromosome"/>
</dbReference>
<gene>
    <name evidence="2" type="ORF">DSCW_09040</name>
</gene>
<keyword evidence="1" id="KW-0472">Membrane</keyword>
<protein>
    <recommendedName>
        <fullName evidence="4">RND transporter</fullName>
    </recommendedName>
</protein>
<reference evidence="2 3" key="1">
    <citation type="submission" date="2019-11" db="EMBL/GenBank/DDBJ databases">
        <title>Comparative genomics of hydrocarbon-degrading Desulfosarcina strains.</title>
        <authorList>
            <person name="Watanabe M."/>
            <person name="Kojima H."/>
            <person name="Fukui M."/>
        </authorList>
    </citation>
    <scope>NUCLEOTIDE SEQUENCE [LARGE SCALE GENOMIC DNA]</scope>
    <source>
        <strain evidence="2 3">PP31</strain>
    </source>
</reference>
<dbReference type="AlphaFoldDB" id="A0A5K7ZAR5"/>
<feature type="transmembrane region" description="Helical" evidence="1">
    <location>
        <begin position="46"/>
        <end position="66"/>
    </location>
</feature>
<dbReference type="KEGG" id="dwd:DSCW_09040"/>